<evidence type="ECO:0000259" key="1">
    <source>
        <dbReference type="PROSITE" id="PS50164"/>
    </source>
</evidence>
<name>A0ABN8PHU4_9CNID</name>
<evidence type="ECO:0000313" key="3">
    <source>
        <dbReference type="Proteomes" id="UP001159427"/>
    </source>
</evidence>
<sequence>MLHDNASHDNDGNGISQVFAINTDGIFMTNPKNQYPNKKDVEFTTDSIGQIFQTDSPAVYFEKHYRENFNPDNYSDYVGDGAIYYGGAGCGKTYRLCQKALAADDPIILSFTNKAIQNVKSALCNVYNNYELAKKCYTFDVFFCDHHGRDITALEGKTIFVDEYSMTPNKWMTKLYQAFTKYRLNIYMFGDTNQCDPVEPSDMLYDYFEPVAVSEMCPRRVEMKYIEEYARYDPQTRDLLTKFLKCGIFKHQFQPPQDSYYNICYLNKTRRQVTQECCNRFTENKKYDEINFKYQGHREKYKVAVGMPMIVTQNMRNKDMFNMEQYNIESINENDEGNLEFTLNGTVFSHSEFRESFIPAFCVTVYKYQGGTISTPYNIYDVERMDKKQLYTALSRTTELNHVHLDTTKLNPKYKIRMPPLFVTVNSYFNNDYHNGQIYKITFKHNDKLYIGSSIRNLQERLNEHATTKSSAIFKYKDDEPVITPIIRAPCKDRQELNRVEAEYIRYYSEKYGDRLLNKQLVPKQTVKIEYKHQAQIETENQMRERPNY</sequence>
<dbReference type="InterPro" id="IPR027417">
    <property type="entry name" value="P-loop_NTPase"/>
</dbReference>
<dbReference type="SUPFAM" id="SSF52540">
    <property type="entry name" value="P-loop containing nucleoside triphosphate hydrolases"/>
    <property type="match status" value="2"/>
</dbReference>
<proteinExistence type="predicted"/>
<organism evidence="2 3">
    <name type="scientific">Porites evermanni</name>
    <dbReference type="NCBI Taxonomy" id="104178"/>
    <lineage>
        <taxon>Eukaryota</taxon>
        <taxon>Metazoa</taxon>
        <taxon>Cnidaria</taxon>
        <taxon>Anthozoa</taxon>
        <taxon>Hexacorallia</taxon>
        <taxon>Scleractinia</taxon>
        <taxon>Fungiina</taxon>
        <taxon>Poritidae</taxon>
        <taxon>Porites</taxon>
    </lineage>
</organism>
<dbReference type="InterPro" id="IPR000305">
    <property type="entry name" value="GIY-YIG_endonuc"/>
</dbReference>
<dbReference type="Pfam" id="PF13245">
    <property type="entry name" value="AAA_19"/>
    <property type="match status" value="1"/>
</dbReference>
<dbReference type="PROSITE" id="PS50164">
    <property type="entry name" value="GIY_YIG"/>
    <property type="match status" value="1"/>
</dbReference>
<keyword evidence="3" id="KW-1185">Reference proteome</keyword>
<evidence type="ECO:0000313" key="2">
    <source>
        <dbReference type="EMBL" id="CAH3142287.1"/>
    </source>
</evidence>
<dbReference type="SMART" id="SM00465">
    <property type="entry name" value="GIYc"/>
    <property type="match status" value="1"/>
</dbReference>
<comment type="caution">
    <text evidence="2">The sequence shown here is derived from an EMBL/GenBank/DDBJ whole genome shotgun (WGS) entry which is preliminary data.</text>
</comment>
<reference evidence="2 3" key="1">
    <citation type="submission" date="2022-05" db="EMBL/GenBank/DDBJ databases">
        <authorList>
            <consortium name="Genoscope - CEA"/>
            <person name="William W."/>
        </authorList>
    </citation>
    <scope>NUCLEOTIDE SEQUENCE [LARGE SCALE GENOMIC DNA]</scope>
</reference>
<protein>
    <recommendedName>
        <fullName evidence="1">GIY-YIG domain-containing protein</fullName>
    </recommendedName>
</protein>
<dbReference type="Gene3D" id="3.40.50.300">
    <property type="entry name" value="P-loop containing nucleotide triphosphate hydrolases"/>
    <property type="match status" value="1"/>
</dbReference>
<dbReference type="InterPro" id="IPR035901">
    <property type="entry name" value="GIY-YIG_endonuc_sf"/>
</dbReference>
<accession>A0ABN8PHU4</accession>
<gene>
    <name evidence="2" type="ORF">PEVE_00042441</name>
</gene>
<feature type="domain" description="GIY-YIG" evidence="1">
    <location>
        <begin position="434"/>
        <end position="514"/>
    </location>
</feature>
<dbReference type="Pfam" id="PF01541">
    <property type="entry name" value="GIY-YIG"/>
    <property type="match status" value="1"/>
</dbReference>
<dbReference type="SUPFAM" id="SSF82771">
    <property type="entry name" value="GIY-YIG endonuclease"/>
    <property type="match status" value="1"/>
</dbReference>
<dbReference type="EMBL" id="CALNXI010000833">
    <property type="protein sequence ID" value="CAH3142287.1"/>
    <property type="molecule type" value="Genomic_DNA"/>
</dbReference>
<dbReference type="Gene3D" id="3.40.1440.10">
    <property type="entry name" value="GIY-YIG endonuclease"/>
    <property type="match status" value="1"/>
</dbReference>
<dbReference type="Proteomes" id="UP001159427">
    <property type="component" value="Unassembled WGS sequence"/>
</dbReference>